<gene>
    <name evidence="1" type="ORF">MSG28_012618</name>
</gene>
<reference evidence="1 2" key="1">
    <citation type="journal article" date="2022" name="Genome Biol. Evol.">
        <title>The Spruce Budworm Genome: Reconstructing the Evolutionary History of Antifreeze Proteins.</title>
        <authorList>
            <person name="Beliveau C."/>
            <person name="Gagne P."/>
            <person name="Picq S."/>
            <person name="Vernygora O."/>
            <person name="Keeling C.I."/>
            <person name="Pinkney K."/>
            <person name="Doucet D."/>
            <person name="Wen F."/>
            <person name="Johnston J.S."/>
            <person name="Maaroufi H."/>
            <person name="Boyle B."/>
            <person name="Laroche J."/>
            <person name="Dewar K."/>
            <person name="Juretic N."/>
            <person name="Blackburn G."/>
            <person name="Nisole A."/>
            <person name="Brunet B."/>
            <person name="Brandao M."/>
            <person name="Lumley L."/>
            <person name="Duan J."/>
            <person name="Quan G."/>
            <person name="Lucarotti C.J."/>
            <person name="Roe A.D."/>
            <person name="Sperling F.A.H."/>
            <person name="Levesque R.C."/>
            <person name="Cusson M."/>
        </authorList>
    </citation>
    <scope>NUCLEOTIDE SEQUENCE [LARGE SCALE GENOMIC DNA]</scope>
    <source>
        <strain evidence="1">Glfc:IPQL:Cfum</strain>
    </source>
</reference>
<keyword evidence="2" id="KW-1185">Reference proteome</keyword>
<dbReference type="EMBL" id="CM046122">
    <property type="protein sequence ID" value="KAI8423507.1"/>
    <property type="molecule type" value="Genomic_DNA"/>
</dbReference>
<dbReference type="Proteomes" id="UP001064048">
    <property type="component" value="Chromosome 22"/>
</dbReference>
<proteinExistence type="predicted"/>
<accession>A0ACC0JHB6</accession>
<evidence type="ECO:0000313" key="2">
    <source>
        <dbReference type="Proteomes" id="UP001064048"/>
    </source>
</evidence>
<evidence type="ECO:0000313" key="1">
    <source>
        <dbReference type="EMBL" id="KAI8423507.1"/>
    </source>
</evidence>
<comment type="caution">
    <text evidence="1">The sequence shown here is derived from an EMBL/GenBank/DDBJ whole genome shotgun (WGS) entry which is preliminary data.</text>
</comment>
<name>A0ACC0JHB6_CHOFU</name>
<organism evidence="1 2">
    <name type="scientific">Choristoneura fumiferana</name>
    <name type="common">Spruce budworm moth</name>
    <name type="synonym">Archips fumiferana</name>
    <dbReference type="NCBI Taxonomy" id="7141"/>
    <lineage>
        <taxon>Eukaryota</taxon>
        <taxon>Metazoa</taxon>
        <taxon>Ecdysozoa</taxon>
        <taxon>Arthropoda</taxon>
        <taxon>Hexapoda</taxon>
        <taxon>Insecta</taxon>
        <taxon>Pterygota</taxon>
        <taxon>Neoptera</taxon>
        <taxon>Endopterygota</taxon>
        <taxon>Lepidoptera</taxon>
        <taxon>Glossata</taxon>
        <taxon>Ditrysia</taxon>
        <taxon>Tortricoidea</taxon>
        <taxon>Tortricidae</taxon>
        <taxon>Tortricinae</taxon>
        <taxon>Choristoneura</taxon>
    </lineage>
</organism>
<sequence>MVRVITQETYDEVVQENIKEFDMSAEEAIQDATAQFEAQGVDLSNIIKDLVLSSGEDHAVSKAITKLKELKNEGDDGEIFKELEILKAECNKDIARRVKAGKEGAYTVLLELLQARQKTYSEEANEKDARYIVNVLNCLVALMDVQPDLLDQRGVDVIKNILDNTEDENILMATLKWTSTCCIKHEMNRQRLFAKNIASNLKSLLQVQNNVKLLSEVLAVIRKFPLDDDIRVEFGKAHDHARELGFLMLDSLTNLLKENSRPPLVSELMQTISSLLVRHELCAAVADGGAGVLFTVLADNADNAAVVQQASRLKSDFFFTVISCSSLPRSCIKSALNFSVSKDLFCNKLMLSFKSLTSSINPIKDPSLQFSIITALAGNDDVKRQLVKSGIVPIMVLMLTRHCNNASATSSNLKCVAALALREPEHSRQFYDCGAPEAIVDCLNRHPDHPGVQKNGCWAIRNMVARCRDMNPKFKELGVEAILNRAYERFLDDFGFDVKSALRDLECDVKFDEQWTGKGFELEHQQKWMSGKVLSDLHDATAKLCNVVGAASAV</sequence>
<protein>
    <submittedName>
        <fullName evidence="1">Uncharacterized protein</fullName>
    </submittedName>
</protein>